<sequence length="78" mass="8722">MQLMVSFRGAKVGGLNRQASHWYFSKVFICDHGDPATMTQHGFGHVVHNEKHEYWMRQGAGAQAAFEDAMVAMTGVRP</sequence>
<dbReference type="KEGG" id="pcon:B0A89_05230"/>
<protein>
    <submittedName>
        <fullName evidence="1">Uncharacterized protein</fullName>
    </submittedName>
</protein>
<dbReference type="Proteomes" id="UP000193017">
    <property type="component" value="Chromosome"/>
</dbReference>
<keyword evidence="2" id="KW-1185">Reference proteome</keyword>
<organism evidence="1 2">
    <name type="scientific">Paracoccus contaminans</name>
    <dbReference type="NCBI Taxonomy" id="1945662"/>
    <lineage>
        <taxon>Bacteria</taxon>
        <taxon>Pseudomonadati</taxon>
        <taxon>Pseudomonadota</taxon>
        <taxon>Alphaproteobacteria</taxon>
        <taxon>Rhodobacterales</taxon>
        <taxon>Paracoccaceae</taxon>
        <taxon>Paracoccus</taxon>
    </lineage>
</organism>
<dbReference type="AlphaFoldDB" id="A0A1W6CW92"/>
<dbReference type="EMBL" id="CP020612">
    <property type="protein sequence ID" value="ARJ69116.1"/>
    <property type="molecule type" value="Genomic_DNA"/>
</dbReference>
<accession>A0A1W6CW92</accession>
<gene>
    <name evidence="1" type="ORF">B0A89_05230</name>
</gene>
<name>A0A1W6CW92_9RHOB</name>
<evidence type="ECO:0000313" key="1">
    <source>
        <dbReference type="EMBL" id="ARJ69116.1"/>
    </source>
</evidence>
<evidence type="ECO:0000313" key="2">
    <source>
        <dbReference type="Proteomes" id="UP000193017"/>
    </source>
</evidence>
<reference evidence="1 2" key="1">
    <citation type="submission" date="2017-03" db="EMBL/GenBank/DDBJ databases">
        <title>Genome sequence of Paracoccus contaminans isolated from a water microcosm.</title>
        <authorList>
            <person name="Aurass P."/>
            <person name="Karste S."/>
            <person name="Trost E."/>
            <person name="Glaeser S.P."/>
            <person name="Kaempfer P."/>
            <person name="Flieger A."/>
        </authorList>
    </citation>
    <scope>NUCLEOTIDE SEQUENCE [LARGE SCALE GENOMIC DNA]</scope>
    <source>
        <strain evidence="2">RKI 16-01929T\LMG 29738T\CCM 8701T\CIP 111112T</strain>
    </source>
</reference>
<proteinExistence type="predicted"/>